<keyword evidence="1" id="KW-0732">Signal</keyword>
<gene>
    <name evidence="2" type="ORF">DRF67_09540</name>
</gene>
<reference evidence="2 3" key="1">
    <citation type="submission" date="2018-06" db="EMBL/GenBank/DDBJ databases">
        <title>Novel Chryseobacterium species.</title>
        <authorList>
            <person name="Newman J."/>
            <person name="Hugo C."/>
            <person name="Oosthuizen L."/>
            <person name="Charimba G."/>
        </authorList>
    </citation>
    <scope>NUCLEOTIDE SEQUENCE [LARGE SCALE GENOMIC DNA]</scope>
    <source>
        <strain evidence="2 3">7_F195</strain>
    </source>
</reference>
<feature type="signal peptide" evidence="1">
    <location>
        <begin position="1"/>
        <end position="20"/>
    </location>
</feature>
<accession>A0A3D9B2D8</accession>
<feature type="chain" id="PRO_5017741971" evidence="1">
    <location>
        <begin position="21"/>
        <end position="512"/>
    </location>
</feature>
<sequence>MKKLFTSAVLALVFSINVYAQEKTYFDENWEKTTPENMEYYRESTSKGKLTLLKDFYKNGTLQMEGLASDTTPNSEVFEGKVTWYTPEGKVMNTITYSGGKQIGPSQSYDAKGRLIEDMIYKADGNFSGKMFSYKDAEDGIEFNILVDYENSMPIKTTVYDDDIKGIRHETIIDKDSNTETKYYGEKGKYLGTGTSSGSGENMMADYYSNPMRISKIEKYRKDGSVKEGVIYSTSGKILQEQKMNKKDGYKTTYDESGKKIGHLVYGYDKENDAYNPMEGEDYQLAYQYSQISSIDVYQNGSIVATKIFDEDGKLASEKTLKDEVTQEIKYYSPDGKLKSTLTHKDGMPYNGTFYEELSEQQYKDGLIVNIKRYTLEKKLQADKKLNTKQMSYEGIVYDNTGAPLYTFTQRLSEDGDEDYNFTAQIVQYVKGKPANKASVKGGVLQSGKIKVRTLNGAKELERSGKWVLLKLYNGDGKMIQETKILADAEDEFITGETQTTIEENDLYYPLE</sequence>
<dbReference type="SUPFAM" id="SSF82185">
    <property type="entry name" value="Histone H3 K4-specific methyltransferase SET7/9 N-terminal domain"/>
    <property type="match status" value="1"/>
</dbReference>
<dbReference type="Proteomes" id="UP000256257">
    <property type="component" value="Unassembled WGS sequence"/>
</dbReference>
<dbReference type="Pfam" id="PF07661">
    <property type="entry name" value="MORN_2"/>
    <property type="match status" value="2"/>
</dbReference>
<protein>
    <submittedName>
        <fullName evidence="2">Membrane-binding protein</fullName>
    </submittedName>
</protein>
<comment type="caution">
    <text evidence="2">The sequence shown here is derived from an EMBL/GenBank/DDBJ whole genome shotgun (WGS) entry which is preliminary data.</text>
</comment>
<dbReference type="AlphaFoldDB" id="A0A3D9B2D8"/>
<keyword evidence="3" id="KW-1185">Reference proteome</keyword>
<dbReference type="Gene3D" id="3.90.930.1">
    <property type="match status" value="2"/>
</dbReference>
<dbReference type="InterPro" id="IPR011652">
    <property type="entry name" value="MORN_2"/>
</dbReference>
<proteinExistence type="predicted"/>
<dbReference type="OrthoDB" id="830908at2"/>
<organism evidence="2 3">
    <name type="scientific">Chryseobacterium pennipullorum</name>
    <dbReference type="NCBI Taxonomy" id="2258963"/>
    <lineage>
        <taxon>Bacteria</taxon>
        <taxon>Pseudomonadati</taxon>
        <taxon>Bacteroidota</taxon>
        <taxon>Flavobacteriia</taxon>
        <taxon>Flavobacteriales</taxon>
        <taxon>Weeksellaceae</taxon>
        <taxon>Chryseobacterium group</taxon>
        <taxon>Chryseobacterium</taxon>
    </lineage>
</organism>
<evidence type="ECO:0000313" key="2">
    <source>
        <dbReference type="EMBL" id="REC47699.1"/>
    </source>
</evidence>
<evidence type="ECO:0000313" key="3">
    <source>
        <dbReference type="Proteomes" id="UP000256257"/>
    </source>
</evidence>
<name>A0A3D9B2D8_9FLAO</name>
<dbReference type="EMBL" id="QNVV01000007">
    <property type="protein sequence ID" value="REC47699.1"/>
    <property type="molecule type" value="Genomic_DNA"/>
</dbReference>
<dbReference type="RefSeq" id="WP_115928074.1">
    <property type="nucleotide sequence ID" value="NZ_QNVV01000007.1"/>
</dbReference>
<evidence type="ECO:0000256" key="1">
    <source>
        <dbReference type="SAM" id="SignalP"/>
    </source>
</evidence>